<reference evidence="2 3" key="1">
    <citation type="submission" date="2015-03" db="EMBL/GenBank/DDBJ databases">
        <title>RNA-seq based gene annotation and comparative genomics of four Zymoseptoria species reveal species-specific pathogenicity related genes and transposable element activity.</title>
        <authorList>
            <person name="Grandaubert J."/>
            <person name="Bhattacharyya A."/>
            <person name="Stukenbrock E.H."/>
        </authorList>
    </citation>
    <scope>NUCLEOTIDE SEQUENCE [LARGE SCALE GENOMIC DNA]</scope>
    <source>
        <strain evidence="2 3">Zb18110</strain>
    </source>
</reference>
<proteinExistence type="predicted"/>
<feature type="signal peptide" evidence="1">
    <location>
        <begin position="1"/>
        <end position="22"/>
    </location>
</feature>
<protein>
    <recommendedName>
        <fullName evidence="4">Secreted protein</fullName>
    </recommendedName>
</protein>
<evidence type="ECO:0000256" key="1">
    <source>
        <dbReference type="SAM" id="SignalP"/>
    </source>
</evidence>
<keyword evidence="3" id="KW-1185">Reference proteome</keyword>
<gene>
    <name evidence="2" type="ORF">TI39_contig860g00001</name>
</gene>
<evidence type="ECO:0000313" key="3">
    <source>
        <dbReference type="Proteomes" id="UP000033647"/>
    </source>
</evidence>
<organism evidence="2 3">
    <name type="scientific">Zymoseptoria brevis</name>
    <dbReference type="NCBI Taxonomy" id="1047168"/>
    <lineage>
        <taxon>Eukaryota</taxon>
        <taxon>Fungi</taxon>
        <taxon>Dikarya</taxon>
        <taxon>Ascomycota</taxon>
        <taxon>Pezizomycotina</taxon>
        <taxon>Dothideomycetes</taxon>
        <taxon>Dothideomycetidae</taxon>
        <taxon>Mycosphaerellales</taxon>
        <taxon>Mycosphaerellaceae</taxon>
        <taxon>Zymoseptoria</taxon>
    </lineage>
</organism>
<evidence type="ECO:0000313" key="2">
    <source>
        <dbReference type="EMBL" id="KJX95919.1"/>
    </source>
</evidence>
<dbReference type="AlphaFoldDB" id="A0A0F4GF07"/>
<accession>A0A0F4GF07</accession>
<keyword evidence="1" id="KW-0732">Signal</keyword>
<sequence length="129" mass="14159">MPSFGSHLLALVHLALIPYAMADCSGYQRASGKGNAPLPCQTYQAPSRAGQKVQVNGGIDVTCQSRDELSFYLYQNEADTPRSFQVQYYHVAANPGTQSYNAWVSYTLPGGASCVDTFHGYMEIFKFNC</sequence>
<comment type="caution">
    <text evidence="2">The sequence shown here is derived from an EMBL/GenBank/DDBJ whole genome shotgun (WGS) entry which is preliminary data.</text>
</comment>
<dbReference type="EMBL" id="LAFY01000852">
    <property type="protein sequence ID" value="KJX95919.1"/>
    <property type="molecule type" value="Genomic_DNA"/>
</dbReference>
<dbReference type="Proteomes" id="UP000033647">
    <property type="component" value="Unassembled WGS sequence"/>
</dbReference>
<name>A0A0F4GF07_9PEZI</name>
<feature type="chain" id="PRO_5002468393" description="Secreted protein" evidence="1">
    <location>
        <begin position="23"/>
        <end position="129"/>
    </location>
</feature>
<evidence type="ECO:0008006" key="4">
    <source>
        <dbReference type="Google" id="ProtNLM"/>
    </source>
</evidence>